<dbReference type="NCBIfam" id="TIGR01978">
    <property type="entry name" value="sufC"/>
    <property type="match status" value="1"/>
</dbReference>
<dbReference type="Gene3D" id="3.40.50.300">
    <property type="entry name" value="P-loop containing nucleotide triphosphate hydrolases"/>
    <property type="match status" value="1"/>
</dbReference>
<dbReference type="SMART" id="SM00382">
    <property type="entry name" value="AAA"/>
    <property type="match status" value="1"/>
</dbReference>
<dbReference type="InterPro" id="IPR003593">
    <property type="entry name" value="AAA+_ATPase"/>
</dbReference>
<dbReference type="PROSITE" id="PS00211">
    <property type="entry name" value="ABC_TRANSPORTER_1"/>
    <property type="match status" value="1"/>
</dbReference>
<accession>T1BGI8</accession>
<dbReference type="SUPFAM" id="SSF52540">
    <property type="entry name" value="P-loop containing nucleoside triphosphate hydrolases"/>
    <property type="match status" value="1"/>
</dbReference>
<keyword evidence="1" id="KW-0547">Nucleotide-binding</keyword>
<proteinExistence type="predicted"/>
<dbReference type="InterPro" id="IPR010230">
    <property type="entry name" value="FeS-cluster_ATPase_SufC"/>
</dbReference>
<feature type="domain" description="ABC transporter" evidence="3">
    <location>
        <begin position="3"/>
        <end position="245"/>
    </location>
</feature>
<sequence length="246" mass="26793">MLLEIKDLHVNVEKKEILHGISLKIRDGETHVIMGPNGSGKTTLAKAIFGHPSIKVTSGDIIVDGKSILPLSTDKRAALGLFLGFQNPVEIEGVGFVNFLRASKESLEKEKYVNMKELMQQINSNIESLKIAEGIVGRSLNKGFSGGEKKKAEILQMAIEKPKIAILDEPDSGLDIDAIKIVASNIDRIMKENGMGTLIITHYSRILSYLKPEFVHVLVGGKIAQSGGADIISKLEKEGYKAFEGD</sequence>
<reference evidence="4" key="2">
    <citation type="journal article" date="2014" name="ISME J.">
        <title>Microbial stratification in low pH oxic and suboxic macroscopic growths along an acid mine drainage.</title>
        <authorList>
            <person name="Mendez-Garcia C."/>
            <person name="Mesa V."/>
            <person name="Sprenger R.R."/>
            <person name="Richter M."/>
            <person name="Diez M.S."/>
            <person name="Solano J."/>
            <person name="Bargiela R."/>
            <person name="Golyshina O.V."/>
            <person name="Manteca A."/>
            <person name="Ramos J.L."/>
            <person name="Gallego J.R."/>
            <person name="Llorente I."/>
            <person name="Martins Dos Santos V.A."/>
            <person name="Jensen O.N."/>
            <person name="Pelaez A.I."/>
            <person name="Sanchez J."/>
            <person name="Ferrer M."/>
        </authorList>
    </citation>
    <scope>NUCLEOTIDE SEQUENCE</scope>
</reference>
<evidence type="ECO:0000256" key="2">
    <source>
        <dbReference type="ARBA" id="ARBA00022840"/>
    </source>
</evidence>
<dbReference type="PROSITE" id="PS50893">
    <property type="entry name" value="ABC_TRANSPORTER_2"/>
    <property type="match status" value="1"/>
</dbReference>
<dbReference type="EMBL" id="AUZZ01004701">
    <property type="protein sequence ID" value="EQD52239.1"/>
    <property type="molecule type" value="Genomic_DNA"/>
</dbReference>
<protein>
    <submittedName>
        <fullName evidence="4">FeS assembly ATPase SufC</fullName>
    </submittedName>
</protein>
<dbReference type="GO" id="GO:0016887">
    <property type="term" value="F:ATP hydrolysis activity"/>
    <property type="evidence" value="ECO:0007669"/>
    <property type="project" value="InterPro"/>
</dbReference>
<dbReference type="PANTHER" id="PTHR43204">
    <property type="entry name" value="ABC TRANSPORTER I FAMILY MEMBER 6, CHLOROPLASTIC"/>
    <property type="match status" value="1"/>
</dbReference>
<gene>
    <name evidence="4" type="ORF">B2A_06622</name>
</gene>
<comment type="caution">
    <text evidence="4">The sequence shown here is derived from an EMBL/GenBank/DDBJ whole genome shotgun (WGS) entry which is preliminary data.</text>
</comment>
<reference evidence="4" key="1">
    <citation type="submission" date="2013-08" db="EMBL/GenBank/DDBJ databases">
        <authorList>
            <person name="Mendez C."/>
            <person name="Richter M."/>
            <person name="Ferrer M."/>
            <person name="Sanchez J."/>
        </authorList>
    </citation>
    <scope>NUCLEOTIDE SEQUENCE</scope>
</reference>
<evidence type="ECO:0000256" key="1">
    <source>
        <dbReference type="ARBA" id="ARBA00022741"/>
    </source>
</evidence>
<organism evidence="4">
    <name type="scientific">mine drainage metagenome</name>
    <dbReference type="NCBI Taxonomy" id="410659"/>
    <lineage>
        <taxon>unclassified sequences</taxon>
        <taxon>metagenomes</taxon>
        <taxon>ecological metagenomes</taxon>
    </lineage>
</organism>
<evidence type="ECO:0000259" key="3">
    <source>
        <dbReference type="PROSITE" id="PS50893"/>
    </source>
</evidence>
<dbReference type="Pfam" id="PF00005">
    <property type="entry name" value="ABC_tran"/>
    <property type="match status" value="1"/>
</dbReference>
<dbReference type="GO" id="GO:0005524">
    <property type="term" value="F:ATP binding"/>
    <property type="evidence" value="ECO:0007669"/>
    <property type="project" value="UniProtKB-KW"/>
</dbReference>
<dbReference type="InterPro" id="IPR017871">
    <property type="entry name" value="ABC_transporter-like_CS"/>
</dbReference>
<name>T1BGI8_9ZZZZ</name>
<dbReference type="PANTHER" id="PTHR43204:SF1">
    <property type="entry name" value="ABC TRANSPORTER I FAMILY MEMBER 6, CHLOROPLASTIC"/>
    <property type="match status" value="1"/>
</dbReference>
<dbReference type="InterPro" id="IPR003439">
    <property type="entry name" value="ABC_transporter-like_ATP-bd"/>
</dbReference>
<keyword evidence="2" id="KW-0067">ATP-binding</keyword>
<dbReference type="CDD" id="cd03217">
    <property type="entry name" value="ABC_FeS_Assembly"/>
    <property type="match status" value="1"/>
</dbReference>
<evidence type="ECO:0000313" key="4">
    <source>
        <dbReference type="EMBL" id="EQD52239.1"/>
    </source>
</evidence>
<dbReference type="AlphaFoldDB" id="T1BGI8"/>
<dbReference type="InterPro" id="IPR027417">
    <property type="entry name" value="P-loop_NTPase"/>
</dbReference>